<dbReference type="PANTHER" id="PTHR31859:SF1">
    <property type="entry name" value="TETRATRICOPEPTIDE REPEAT PROTEIN 39C"/>
    <property type="match status" value="1"/>
</dbReference>
<evidence type="ECO:0000313" key="2">
    <source>
        <dbReference type="EMBL" id="SAL97234.1"/>
    </source>
</evidence>
<dbReference type="EMBL" id="LT551602">
    <property type="protein sequence ID" value="SAL97234.1"/>
    <property type="molecule type" value="Genomic_DNA"/>
</dbReference>
<feature type="region of interest" description="Disordered" evidence="1">
    <location>
        <begin position="1"/>
        <end position="21"/>
    </location>
</feature>
<dbReference type="InterPro" id="IPR019412">
    <property type="entry name" value="IML2/TPR_39"/>
</dbReference>
<organism evidence="2">
    <name type="scientific">Absidia glauca</name>
    <name type="common">Pin mould</name>
    <dbReference type="NCBI Taxonomy" id="4829"/>
    <lineage>
        <taxon>Eukaryota</taxon>
        <taxon>Fungi</taxon>
        <taxon>Fungi incertae sedis</taxon>
        <taxon>Mucoromycota</taxon>
        <taxon>Mucoromycotina</taxon>
        <taxon>Mucoromycetes</taxon>
        <taxon>Mucorales</taxon>
        <taxon>Cunninghamellaceae</taxon>
        <taxon>Absidia</taxon>
    </lineage>
</organism>
<dbReference type="SUPFAM" id="SSF48452">
    <property type="entry name" value="TPR-like"/>
    <property type="match status" value="1"/>
</dbReference>
<dbReference type="Gene3D" id="1.25.40.10">
    <property type="entry name" value="Tetratricopeptide repeat domain"/>
    <property type="match status" value="1"/>
</dbReference>
<protein>
    <submittedName>
        <fullName evidence="2">Uncharacterized protein</fullName>
    </submittedName>
</protein>
<feature type="region of interest" description="Disordered" evidence="1">
    <location>
        <begin position="306"/>
        <end position="325"/>
    </location>
</feature>
<dbReference type="Proteomes" id="UP000078561">
    <property type="component" value="Unassembled WGS sequence"/>
</dbReference>
<feature type="compositionally biased region" description="Low complexity" evidence="1">
    <location>
        <begin position="1"/>
        <end position="17"/>
    </location>
</feature>
<dbReference type="InParanoid" id="A0A163J570"/>
<evidence type="ECO:0000313" key="3">
    <source>
        <dbReference type="Proteomes" id="UP000078561"/>
    </source>
</evidence>
<dbReference type="InterPro" id="IPR011990">
    <property type="entry name" value="TPR-like_helical_dom_sf"/>
</dbReference>
<feature type="region of interest" description="Disordered" evidence="1">
    <location>
        <begin position="85"/>
        <end position="109"/>
    </location>
</feature>
<proteinExistence type="predicted"/>
<reference evidence="2" key="1">
    <citation type="submission" date="2016-04" db="EMBL/GenBank/DDBJ databases">
        <authorList>
            <person name="Evans L.H."/>
            <person name="Alamgir A."/>
            <person name="Owens N."/>
            <person name="Weber N.D."/>
            <person name="Virtaneva K."/>
            <person name="Barbian K."/>
            <person name="Babar A."/>
            <person name="Rosenke K."/>
        </authorList>
    </citation>
    <scope>NUCLEOTIDE SEQUENCE [LARGE SCALE GENOMIC DNA]</scope>
    <source>
        <strain evidence="2">CBS 101.48</strain>
    </source>
</reference>
<accession>A0A163J570</accession>
<dbReference type="OrthoDB" id="43460at2759"/>
<sequence>MLDGSQLSSIGSTSSQDGMEHLGLTKHTTDESLDRLTNTNAAILQTQDDISSDSDCSSNSGSDRREQSIYDLPLVVRALRSTLKYHHKQHKQPNDMNYNDTSSDEDEEGLYMDSTSTASLDETHRTPTTSTLFSGDKDLCMTNESGDYTTSPAMHPEQHDDLVTATTAFHTLASHVQLPTKVDTATPNLLPVEEQENQDATVKLAMHYFFENRFMKAKHLLEQYAASDPLHSLGLSSMLFLKAVMINDERIHGECLDALLRTYDLITAQLEATVKEQSSFFGHSVFQYVQNCYYYLKCGNHHLASHPTRRRTSQRPLPGQQQQQEETTPFVANGILRGHVLKAECCLQMAILYLFQGSYSGYIKCGLNMRRAYSSYYFVWQEYQKMGQFYAGHIDKDTLSGLQFGIGAVHLILDSLPLEIRRIVSSFGWQPEKQLGMALIQLSKQGDRIRSPWASLILLAYYNIMTSYCPQILMAEYTQPAIEILLEAQQSYPHSAFFLYFAGLTSRIGRNLALSTQSFLYAIEISKSDWAELDIFHLGSHEIGFNAMMQLDWEEAIKVFDILYEQGYWSRGVYRYLHGICLAMLGLETDAILDFAQVHELIRDSSLTTSSSNWDLVDLERYVLQKVRFFESAGYQDCKLTLGALEYVCLMDGVCYMGADALETYLAMIEETLEHVVDMERLEYTIRENEMDPDTPVPGYVNQRAVLLWMRACIFNVMGRYEDAIPHLNWVIDNMDDIVIDQWVIPFTYWEAGVTAWNMDDRTRGRELWEKAARYKNYSFEGRMSWKLHLALAKADAQGVPSTRCINKYHGLSDYNSITLSYY</sequence>
<dbReference type="PANTHER" id="PTHR31859">
    <property type="entry name" value="TETRATRICOPEPTIDE REPEAT PROTEIN 39 FAMILY MEMBER"/>
    <property type="match status" value="1"/>
</dbReference>
<keyword evidence="3" id="KW-1185">Reference proteome</keyword>
<dbReference type="Pfam" id="PF10300">
    <property type="entry name" value="Iml2-TPR_39"/>
    <property type="match status" value="1"/>
</dbReference>
<name>A0A163J570_ABSGL</name>
<dbReference type="OMA" id="RCKETII"/>
<evidence type="ECO:0000256" key="1">
    <source>
        <dbReference type="SAM" id="MobiDB-lite"/>
    </source>
</evidence>
<gene>
    <name evidence="2" type="primary">ABSGL_02705.1 scaffold 3684</name>
</gene>
<dbReference type="AlphaFoldDB" id="A0A163J570"/>
<feature type="region of interest" description="Disordered" evidence="1">
    <location>
        <begin position="44"/>
        <end position="68"/>
    </location>
</feature>